<evidence type="ECO:0000313" key="8">
    <source>
        <dbReference type="Proteomes" id="UP000000939"/>
    </source>
</evidence>
<dbReference type="FunFam" id="3.40.640.10:FF:000030">
    <property type="entry name" value="Low-specificity L-threonine aldolase"/>
    <property type="match status" value="1"/>
</dbReference>
<reference evidence="7 8" key="1">
    <citation type="journal article" date="2010" name="Stand. Genomic Sci.">
        <title>Complete genome sequence of Arcobacter nitrofigilis type strain (CI).</title>
        <authorList>
            <person name="Pati A."/>
            <person name="Gronow S."/>
            <person name="Lapidus A."/>
            <person name="Copeland A."/>
            <person name="Glavina Del Rio T."/>
            <person name="Nolan M."/>
            <person name="Lucas S."/>
            <person name="Tice H."/>
            <person name="Cheng J.F."/>
            <person name="Han C."/>
            <person name="Chertkov O."/>
            <person name="Bruce D."/>
            <person name="Tapia R."/>
            <person name="Goodwin L."/>
            <person name="Pitluck S."/>
            <person name="Liolios K."/>
            <person name="Ivanova N."/>
            <person name="Mavromatis K."/>
            <person name="Chen A."/>
            <person name="Palaniappan K."/>
            <person name="Land M."/>
            <person name="Hauser L."/>
            <person name="Chang Y.J."/>
            <person name="Jeffries C.D."/>
            <person name="Detter J.C."/>
            <person name="Rohde M."/>
            <person name="Goker M."/>
            <person name="Bristow J."/>
            <person name="Eisen J.A."/>
            <person name="Markowitz V."/>
            <person name="Hugenholtz P."/>
            <person name="Klenk H.P."/>
            <person name="Kyrpides N.C."/>
        </authorList>
    </citation>
    <scope>NUCLEOTIDE SEQUENCE [LARGE SCALE GENOMIC DNA]</scope>
    <source>
        <strain evidence="8">ATCC 33309 / DSM 7299 / CCUG 15893 / LMG 7604 / NCTC 12251 / CI</strain>
    </source>
</reference>
<dbReference type="PANTHER" id="PTHR48097">
    <property type="entry name" value="L-THREONINE ALDOLASE-RELATED"/>
    <property type="match status" value="1"/>
</dbReference>
<accession>D5V1W2</accession>
<keyword evidence="4 7" id="KW-0456">Lyase</keyword>
<dbReference type="GO" id="GO:0006545">
    <property type="term" value="P:glycine biosynthetic process"/>
    <property type="evidence" value="ECO:0007669"/>
    <property type="project" value="TreeGrafter"/>
</dbReference>
<protein>
    <submittedName>
        <fullName evidence="7">Threonine aldolase</fullName>
        <ecNumber evidence="7">4.1.2.5</ecNumber>
    </submittedName>
</protein>
<evidence type="ECO:0000256" key="3">
    <source>
        <dbReference type="ARBA" id="ARBA00022898"/>
    </source>
</evidence>
<dbReference type="Pfam" id="PF01212">
    <property type="entry name" value="Beta_elim_lyase"/>
    <property type="match status" value="1"/>
</dbReference>
<keyword evidence="3" id="KW-0663">Pyridoxal phosphate</keyword>
<evidence type="ECO:0000256" key="4">
    <source>
        <dbReference type="ARBA" id="ARBA00023239"/>
    </source>
</evidence>
<name>D5V1W2_ARCNC</name>
<dbReference type="InterPro" id="IPR015424">
    <property type="entry name" value="PyrdxlP-dep_Trfase"/>
</dbReference>
<dbReference type="NCBIfam" id="NF041359">
    <property type="entry name" value="GntG_guanitoxin"/>
    <property type="match status" value="1"/>
</dbReference>
<dbReference type="GO" id="GO:0005829">
    <property type="term" value="C:cytosol"/>
    <property type="evidence" value="ECO:0007669"/>
    <property type="project" value="TreeGrafter"/>
</dbReference>
<dbReference type="HOGENOM" id="CLU_029381_0_3_7"/>
<dbReference type="EMBL" id="CP001999">
    <property type="protein sequence ID" value="ADG93546.1"/>
    <property type="molecule type" value="Genomic_DNA"/>
</dbReference>
<dbReference type="InterPro" id="IPR023603">
    <property type="entry name" value="Low_specificity_L-TA-like"/>
</dbReference>
<dbReference type="PIRSF" id="PIRSF017617">
    <property type="entry name" value="Thr_aldolase"/>
    <property type="match status" value="1"/>
</dbReference>
<dbReference type="InterPro" id="IPR001597">
    <property type="entry name" value="ArAA_b-elim_lyase/Thr_aldolase"/>
</dbReference>
<feature type="domain" description="Aromatic amino acid beta-eliminating lyase/threonine aldolase" evidence="6">
    <location>
        <begin position="6"/>
        <end position="288"/>
    </location>
</feature>
<dbReference type="AlphaFoldDB" id="D5V1W2"/>
<evidence type="ECO:0000313" key="7">
    <source>
        <dbReference type="EMBL" id="ADG93546.1"/>
    </source>
</evidence>
<feature type="modified residue" description="N6-(pyridoxal phosphate)lysine" evidence="5">
    <location>
        <position position="200"/>
    </location>
</feature>
<dbReference type="OrthoDB" id="9774495at2"/>
<comment type="similarity">
    <text evidence="2">Belongs to the threonine aldolase family.</text>
</comment>
<keyword evidence="8" id="KW-1185">Reference proteome</keyword>
<dbReference type="EC" id="4.1.2.5" evidence="7"/>
<organism evidence="7 8">
    <name type="scientific">Arcobacter nitrofigilis (strain ATCC 33309 / DSM 7299 / CCUG 15893 / LMG 7604 / NCTC 12251 / CI)</name>
    <name type="common">Campylobacter nitrofigilis</name>
    <dbReference type="NCBI Taxonomy" id="572480"/>
    <lineage>
        <taxon>Bacteria</taxon>
        <taxon>Pseudomonadati</taxon>
        <taxon>Campylobacterota</taxon>
        <taxon>Epsilonproteobacteria</taxon>
        <taxon>Campylobacterales</taxon>
        <taxon>Arcobacteraceae</taxon>
        <taxon>Arcobacter</taxon>
    </lineage>
</organism>
<evidence type="ECO:0000259" key="6">
    <source>
        <dbReference type="Pfam" id="PF01212"/>
    </source>
</evidence>
<dbReference type="RefSeq" id="WP_013135691.1">
    <property type="nucleotide sequence ID" value="NC_014166.1"/>
</dbReference>
<dbReference type="SUPFAM" id="SSF53383">
    <property type="entry name" value="PLP-dependent transferases"/>
    <property type="match status" value="1"/>
</dbReference>
<dbReference type="InterPro" id="IPR015421">
    <property type="entry name" value="PyrdxlP-dep_Trfase_major"/>
</dbReference>
<dbReference type="KEGG" id="ant:Arnit_1892"/>
<comment type="cofactor">
    <cofactor evidence="1">
        <name>pyridoxal 5'-phosphate</name>
        <dbReference type="ChEBI" id="CHEBI:597326"/>
    </cofactor>
</comment>
<evidence type="ECO:0000256" key="2">
    <source>
        <dbReference type="ARBA" id="ARBA00006966"/>
    </source>
</evidence>
<sequence>MNKIIELRSDTFTMPSKQMKDYMFNAQVGDDVYGEDPSVNALEEKVARLTNKESALFATSGTQANLLAMLSHCQRGEEYICGQDSHIFKYEGGGSSVLGGIVAQPIEFEIDGTLDLNKVNKKIKPDDFHFAMTKLLCLENTHDGKVLPLSYLQEARKFTHDKNLLLHLDGARVFNAVIDLDIDIKDISACFDSMSICISKGLGAPVGSVLVGSKEFINKARRYRKMLGGGLRQSGYLAAACSYALDNNIKDLQIDHQNAKKLALELEKINQIKILSNDTNMVFIELKDTNVDLLINYLKNKGINISGTYDELRVVTHRDVTSEDIDYVIELFKEFFKNKL</sequence>
<gene>
    <name evidence="7" type="ordered locus">Arnit_1892</name>
</gene>
<proteinExistence type="inferred from homology"/>
<dbReference type="Proteomes" id="UP000000939">
    <property type="component" value="Chromosome"/>
</dbReference>
<dbReference type="Gene3D" id="3.40.640.10">
    <property type="entry name" value="Type I PLP-dependent aspartate aminotransferase-like (Major domain)"/>
    <property type="match status" value="1"/>
</dbReference>
<dbReference type="CDD" id="cd06502">
    <property type="entry name" value="TA_like"/>
    <property type="match status" value="1"/>
</dbReference>
<dbReference type="Gene3D" id="3.90.1150.10">
    <property type="entry name" value="Aspartate Aminotransferase, domain 1"/>
    <property type="match status" value="1"/>
</dbReference>
<dbReference type="eggNOG" id="COG2008">
    <property type="taxonomic scope" value="Bacteria"/>
</dbReference>
<dbReference type="PANTHER" id="PTHR48097:SF9">
    <property type="entry name" value="L-THREONINE ALDOLASE"/>
    <property type="match status" value="1"/>
</dbReference>
<dbReference type="NCBIfam" id="NF007825">
    <property type="entry name" value="PRK10534.1"/>
    <property type="match status" value="1"/>
</dbReference>
<dbReference type="InterPro" id="IPR015422">
    <property type="entry name" value="PyrdxlP-dep_Trfase_small"/>
</dbReference>
<dbReference type="STRING" id="572480.Arnit_1892"/>
<evidence type="ECO:0000256" key="5">
    <source>
        <dbReference type="PIRSR" id="PIRSR017617-1"/>
    </source>
</evidence>
<evidence type="ECO:0000256" key="1">
    <source>
        <dbReference type="ARBA" id="ARBA00001933"/>
    </source>
</evidence>
<dbReference type="GO" id="GO:0008732">
    <property type="term" value="F:L-allo-threonine aldolase activity"/>
    <property type="evidence" value="ECO:0007669"/>
    <property type="project" value="TreeGrafter"/>
</dbReference>
<dbReference type="GO" id="GO:0006567">
    <property type="term" value="P:L-threonine catabolic process"/>
    <property type="evidence" value="ECO:0007669"/>
    <property type="project" value="TreeGrafter"/>
</dbReference>